<protein>
    <submittedName>
        <fullName evidence="1">Uncharacterized protein</fullName>
    </submittedName>
</protein>
<reference evidence="1 2" key="1">
    <citation type="submission" date="2016-10" db="EMBL/GenBank/DDBJ databases">
        <title>Reductive evolution of mitochondrial metabolism and differential evolution of invasion-related proteins in Cryptosporidium.</title>
        <authorList>
            <person name="Liu S."/>
            <person name="Roellig D.M."/>
            <person name="Guo Y."/>
            <person name="Li N."/>
            <person name="Frace M.A."/>
            <person name="Tang K."/>
            <person name="Zhang L."/>
            <person name="Feng Y."/>
            <person name="Xiao L."/>
        </authorList>
    </citation>
    <scope>NUCLEOTIDE SEQUENCE [LARGE SCALE GENOMIC DNA]</scope>
    <source>
        <strain evidence="1">30847</strain>
    </source>
</reference>
<dbReference type="EMBL" id="LRBS01000038">
    <property type="protein sequence ID" value="OII77375.1"/>
    <property type="molecule type" value="Genomic_DNA"/>
</dbReference>
<dbReference type="VEuPathDB" id="CryptoDB:cand_009600"/>
<gene>
    <name evidence="1" type="ORF">cand_009600</name>
</gene>
<organism evidence="1 2">
    <name type="scientific">Cryptosporidium andersoni</name>
    <dbReference type="NCBI Taxonomy" id="117008"/>
    <lineage>
        <taxon>Eukaryota</taxon>
        <taxon>Sar</taxon>
        <taxon>Alveolata</taxon>
        <taxon>Apicomplexa</taxon>
        <taxon>Conoidasida</taxon>
        <taxon>Coccidia</taxon>
        <taxon>Eucoccidiorida</taxon>
        <taxon>Eimeriorina</taxon>
        <taxon>Cryptosporidiidae</taxon>
        <taxon>Cryptosporidium</taxon>
    </lineage>
</organism>
<evidence type="ECO:0000313" key="1">
    <source>
        <dbReference type="EMBL" id="OII77375.1"/>
    </source>
</evidence>
<dbReference type="AlphaFoldDB" id="A0A1J4MTI0"/>
<comment type="caution">
    <text evidence="1">The sequence shown here is derived from an EMBL/GenBank/DDBJ whole genome shotgun (WGS) entry which is preliminary data.</text>
</comment>
<accession>A0A1J4MTI0</accession>
<dbReference type="GeneID" id="92365145"/>
<evidence type="ECO:0000313" key="2">
    <source>
        <dbReference type="Proteomes" id="UP000186804"/>
    </source>
</evidence>
<name>A0A1J4MTI0_9CRYT</name>
<dbReference type="OrthoDB" id="371463at2759"/>
<keyword evidence="2" id="KW-1185">Reference proteome</keyword>
<dbReference type="RefSeq" id="XP_067069221.1">
    <property type="nucleotide sequence ID" value="XM_067211200.1"/>
</dbReference>
<dbReference type="Proteomes" id="UP000186804">
    <property type="component" value="Unassembled WGS sequence"/>
</dbReference>
<sequence>MKQAILKTRIISERFIRSNIAEQLLDNACNAAHEVIDEQYSRIDSHHLMHLSSDITIQGKLVYYKYYKKKWYMCISPSRVQTTRSNQSKLSKMHSIPFKKNSIIAIEAIEYSSCNIDRVCSNEMGHIKIDKDIIVKSD</sequence>
<proteinExistence type="predicted"/>